<gene>
    <name evidence="3" type="ORF">UR64_C0005G0021</name>
</gene>
<accession>A0A0G0BB32</accession>
<name>A0A0G0BB32_9BACT</name>
<keyword evidence="2" id="KW-0812">Transmembrane</keyword>
<proteinExistence type="predicted"/>
<feature type="coiled-coil region" evidence="1">
    <location>
        <begin position="120"/>
        <end position="147"/>
    </location>
</feature>
<dbReference type="GO" id="GO:0046873">
    <property type="term" value="F:metal ion transmembrane transporter activity"/>
    <property type="evidence" value="ECO:0007669"/>
    <property type="project" value="InterPro"/>
</dbReference>
<feature type="transmembrane region" description="Helical" evidence="2">
    <location>
        <begin position="144"/>
        <end position="163"/>
    </location>
</feature>
<organism evidence="3 4">
    <name type="scientific">Candidatus Nomurabacteria bacterium GW2011_GWE1_35_16</name>
    <dbReference type="NCBI Taxonomy" id="1618761"/>
    <lineage>
        <taxon>Bacteria</taxon>
        <taxon>Candidatus Nomuraibacteriota</taxon>
    </lineage>
</organism>
<dbReference type="SUPFAM" id="SSF143865">
    <property type="entry name" value="CorA soluble domain-like"/>
    <property type="match status" value="1"/>
</dbReference>
<evidence type="ECO:0000256" key="2">
    <source>
        <dbReference type="SAM" id="Phobius"/>
    </source>
</evidence>
<dbReference type="GO" id="GO:0016020">
    <property type="term" value="C:membrane"/>
    <property type="evidence" value="ECO:0007669"/>
    <property type="project" value="InterPro"/>
</dbReference>
<evidence type="ECO:0008006" key="5">
    <source>
        <dbReference type="Google" id="ProtNLM"/>
    </source>
</evidence>
<dbReference type="InterPro" id="IPR002523">
    <property type="entry name" value="MgTranspt_CorA/ZnTranspt_ZntB"/>
</dbReference>
<sequence>MISKYNHKELNWIDLESPSKEEIEHALDLYPIPNSVKERIIIDNREDCVDINYDYTYISVPGKLVFFVTDNFFLSIHDERMDAFSEFSNEVELDVVGGEKINSHKLLLAHLIKNIHLNNHKELTSRVNEIQNLKEELNKNKRKIKIKSIIIICLILLLIIFIWL</sequence>
<keyword evidence="2" id="KW-1133">Transmembrane helix</keyword>
<dbReference type="Gene3D" id="3.30.460.20">
    <property type="entry name" value="CorA soluble domain-like"/>
    <property type="match status" value="1"/>
</dbReference>
<comment type="caution">
    <text evidence="3">The sequence shown here is derived from an EMBL/GenBank/DDBJ whole genome shotgun (WGS) entry which is preliminary data.</text>
</comment>
<protein>
    <recommendedName>
        <fullName evidence="5">Magnesium and cobalt transport protein CorA</fullName>
    </recommendedName>
</protein>
<keyword evidence="2" id="KW-0472">Membrane</keyword>
<dbReference type="Pfam" id="PF01544">
    <property type="entry name" value="CorA"/>
    <property type="match status" value="1"/>
</dbReference>
<dbReference type="AlphaFoldDB" id="A0A0G0BB32"/>
<keyword evidence="1" id="KW-0175">Coiled coil</keyword>
<dbReference type="Proteomes" id="UP000034952">
    <property type="component" value="Unassembled WGS sequence"/>
</dbReference>
<dbReference type="EMBL" id="LBPY01000005">
    <property type="protein sequence ID" value="KKP66559.1"/>
    <property type="molecule type" value="Genomic_DNA"/>
</dbReference>
<dbReference type="InterPro" id="IPR045861">
    <property type="entry name" value="CorA_cytoplasmic_dom"/>
</dbReference>
<evidence type="ECO:0000313" key="4">
    <source>
        <dbReference type="Proteomes" id="UP000034952"/>
    </source>
</evidence>
<evidence type="ECO:0000313" key="3">
    <source>
        <dbReference type="EMBL" id="KKP66559.1"/>
    </source>
</evidence>
<reference evidence="3 4" key="1">
    <citation type="journal article" date="2015" name="Nature">
        <title>rRNA introns, odd ribosomes, and small enigmatic genomes across a large radiation of phyla.</title>
        <authorList>
            <person name="Brown C.T."/>
            <person name="Hug L.A."/>
            <person name="Thomas B.C."/>
            <person name="Sharon I."/>
            <person name="Castelle C.J."/>
            <person name="Singh A."/>
            <person name="Wilkins M.J."/>
            <person name="Williams K.H."/>
            <person name="Banfield J.F."/>
        </authorList>
    </citation>
    <scope>NUCLEOTIDE SEQUENCE [LARGE SCALE GENOMIC DNA]</scope>
</reference>
<evidence type="ECO:0000256" key="1">
    <source>
        <dbReference type="SAM" id="Coils"/>
    </source>
</evidence>